<dbReference type="SUPFAM" id="SSF50044">
    <property type="entry name" value="SH3-domain"/>
    <property type="match status" value="1"/>
</dbReference>
<keyword evidence="4" id="KW-1133">Transmembrane helix</keyword>
<dbReference type="SMART" id="SM00326">
    <property type="entry name" value="SH3"/>
    <property type="match status" value="1"/>
</dbReference>
<evidence type="ECO:0000256" key="1">
    <source>
        <dbReference type="ARBA" id="ARBA00022443"/>
    </source>
</evidence>
<dbReference type="EMBL" id="KZ994819">
    <property type="protein sequence ID" value="RKO91980.1"/>
    <property type="molecule type" value="Genomic_DNA"/>
</dbReference>
<organism evidence="6 7">
    <name type="scientific">Blyttiomyces helicus</name>
    <dbReference type="NCBI Taxonomy" id="388810"/>
    <lineage>
        <taxon>Eukaryota</taxon>
        <taxon>Fungi</taxon>
        <taxon>Fungi incertae sedis</taxon>
        <taxon>Chytridiomycota</taxon>
        <taxon>Chytridiomycota incertae sedis</taxon>
        <taxon>Chytridiomycetes</taxon>
        <taxon>Chytridiomycetes incertae sedis</taxon>
        <taxon>Blyttiomyces</taxon>
    </lineage>
</organism>
<sequence>MKDSSSLLAAPRTSSMADVNSSWASSYCNATVQLSGEDAFDLGLPIRDLTWEQCLQQCCLSESPTPIGATSHGCLYTSFELCESLPPTTCLFALWNNGFCNLIQVPTSKTIRTRLAKSAVYLSFITPRCVSVRQWPRLFQCTTDYPPPTTVTFRSPSSSSTSTSTPSTASSSSPSSSLSSKVVVAVAATCGILAALIVVYLLMRYRRSKSVPASSHVVDTFHASRPTSEPAYISAVNAFMLPPDYASVPGVNPNPTVSTTDHRPLPHENAPALADSAAVSKTALVTVAVARATRTLKQADELPISVGDEVVVEEVLANGWAKGQLVKDGRVGVFPYAVVVHLP</sequence>
<dbReference type="OrthoDB" id="5340910at2759"/>
<feature type="region of interest" description="Disordered" evidence="3">
    <location>
        <begin position="150"/>
        <end position="176"/>
    </location>
</feature>
<evidence type="ECO:0000313" key="7">
    <source>
        <dbReference type="Proteomes" id="UP000269721"/>
    </source>
</evidence>
<dbReference type="Proteomes" id="UP000269721">
    <property type="component" value="Unassembled WGS sequence"/>
</dbReference>
<dbReference type="InterPro" id="IPR036028">
    <property type="entry name" value="SH3-like_dom_sf"/>
</dbReference>
<accession>A0A4P9WLH4</accession>
<dbReference type="Pfam" id="PF00018">
    <property type="entry name" value="SH3_1"/>
    <property type="match status" value="1"/>
</dbReference>
<evidence type="ECO:0000313" key="6">
    <source>
        <dbReference type="EMBL" id="RKO91980.1"/>
    </source>
</evidence>
<feature type="domain" description="SH3" evidence="5">
    <location>
        <begin position="285"/>
        <end position="343"/>
    </location>
</feature>
<keyword evidence="4" id="KW-0812">Transmembrane</keyword>
<dbReference type="InterPro" id="IPR001452">
    <property type="entry name" value="SH3_domain"/>
</dbReference>
<dbReference type="Gene3D" id="2.30.30.40">
    <property type="entry name" value="SH3 Domains"/>
    <property type="match status" value="1"/>
</dbReference>
<dbReference type="AlphaFoldDB" id="A0A4P9WLH4"/>
<protein>
    <recommendedName>
        <fullName evidence="5">SH3 domain-containing protein</fullName>
    </recommendedName>
</protein>
<dbReference type="PROSITE" id="PS50002">
    <property type="entry name" value="SH3"/>
    <property type="match status" value="1"/>
</dbReference>
<reference evidence="7" key="1">
    <citation type="journal article" date="2018" name="Nat. Microbiol.">
        <title>Leveraging single-cell genomics to expand the fungal tree of life.</title>
        <authorList>
            <person name="Ahrendt S.R."/>
            <person name="Quandt C.A."/>
            <person name="Ciobanu D."/>
            <person name="Clum A."/>
            <person name="Salamov A."/>
            <person name="Andreopoulos B."/>
            <person name="Cheng J.F."/>
            <person name="Woyke T."/>
            <person name="Pelin A."/>
            <person name="Henrissat B."/>
            <person name="Reynolds N.K."/>
            <person name="Benny G.L."/>
            <person name="Smith M.E."/>
            <person name="James T.Y."/>
            <person name="Grigoriev I.V."/>
        </authorList>
    </citation>
    <scope>NUCLEOTIDE SEQUENCE [LARGE SCALE GENOMIC DNA]</scope>
</reference>
<feature type="transmembrane region" description="Helical" evidence="4">
    <location>
        <begin position="182"/>
        <end position="203"/>
    </location>
</feature>
<evidence type="ECO:0000256" key="3">
    <source>
        <dbReference type="SAM" id="MobiDB-lite"/>
    </source>
</evidence>
<evidence type="ECO:0000256" key="4">
    <source>
        <dbReference type="SAM" id="Phobius"/>
    </source>
</evidence>
<evidence type="ECO:0000259" key="5">
    <source>
        <dbReference type="PROSITE" id="PS50002"/>
    </source>
</evidence>
<gene>
    <name evidence="6" type="ORF">BDK51DRAFT_42787</name>
</gene>
<keyword evidence="4" id="KW-0472">Membrane</keyword>
<name>A0A4P9WLH4_9FUNG</name>
<evidence type="ECO:0000256" key="2">
    <source>
        <dbReference type="PROSITE-ProRule" id="PRU00192"/>
    </source>
</evidence>
<proteinExistence type="predicted"/>
<keyword evidence="1 2" id="KW-0728">SH3 domain</keyword>
<keyword evidence="7" id="KW-1185">Reference proteome</keyword>